<name>A0ABP6ZFZ2_9ACTN</name>
<proteinExistence type="predicted"/>
<keyword evidence="2 5" id="KW-0812">Transmembrane</keyword>
<dbReference type="Proteomes" id="UP001501490">
    <property type="component" value="Unassembled WGS sequence"/>
</dbReference>
<evidence type="ECO:0000256" key="4">
    <source>
        <dbReference type="ARBA" id="ARBA00023136"/>
    </source>
</evidence>
<dbReference type="EMBL" id="BAABAB010000005">
    <property type="protein sequence ID" value="GAA3606674.1"/>
    <property type="molecule type" value="Genomic_DNA"/>
</dbReference>
<evidence type="ECO:0000259" key="6">
    <source>
        <dbReference type="Pfam" id="PF02656"/>
    </source>
</evidence>
<keyword evidence="4 5" id="KW-0472">Membrane</keyword>
<protein>
    <recommendedName>
        <fullName evidence="6">DUF202 domain-containing protein</fullName>
    </recommendedName>
</protein>
<gene>
    <name evidence="7" type="ORF">GCM10022236_05710</name>
</gene>
<comment type="subcellular location">
    <subcellularLocation>
        <location evidence="1">Endomembrane system</location>
        <topology evidence="1">Multi-pass membrane protein</topology>
    </subcellularLocation>
</comment>
<keyword evidence="8" id="KW-1185">Reference proteome</keyword>
<feature type="transmembrane region" description="Helical" evidence="5">
    <location>
        <begin position="44"/>
        <end position="64"/>
    </location>
</feature>
<organism evidence="7 8">
    <name type="scientific">Microlunatus ginsengisoli</name>
    <dbReference type="NCBI Taxonomy" id="363863"/>
    <lineage>
        <taxon>Bacteria</taxon>
        <taxon>Bacillati</taxon>
        <taxon>Actinomycetota</taxon>
        <taxon>Actinomycetes</taxon>
        <taxon>Propionibacteriales</taxon>
        <taxon>Propionibacteriaceae</taxon>
        <taxon>Microlunatus</taxon>
    </lineage>
</organism>
<evidence type="ECO:0000256" key="2">
    <source>
        <dbReference type="ARBA" id="ARBA00022692"/>
    </source>
</evidence>
<evidence type="ECO:0000256" key="1">
    <source>
        <dbReference type="ARBA" id="ARBA00004127"/>
    </source>
</evidence>
<feature type="transmembrane region" description="Helical" evidence="5">
    <location>
        <begin position="85"/>
        <end position="106"/>
    </location>
</feature>
<evidence type="ECO:0000313" key="7">
    <source>
        <dbReference type="EMBL" id="GAA3606674.1"/>
    </source>
</evidence>
<dbReference type="RefSeq" id="WP_344801571.1">
    <property type="nucleotide sequence ID" value="NZ_BAABAB010000005.1"/>
</dbReference>
<dbReference type="Pfam" id="PF02656">
    <property type="entry name" value="DUF202"/>
    <property type="match status" value="1"/>
</dbReference>
<dbReference type="InterPro" id="IPR003807">
    <property type="entry name" value="DUF202"/>
</dbReference>
<reference evidence="8" key="1">
    <citation type="journal article" date="2019" name="Int. J. Syst. Evol. Microbiol.">
        <title>The Global Catalogue of Microorganisms (GCM) 10K type strain sequencing project: providing services to taxonomists for standard genome sequencing and annotation.</title>
        <authorList>
            <consortium name="The Broad Institute Genomics Platform"/>
            <consortium name="The Broad Institute Genome Sequencing Center for Infectious Disease"/>
            <person name="Wu L."/>
            <person name="Ma J."/>
        </authorList>
    </citation>
    <scope>NUCLEOTIDE SEQUENCE [LARGE SCALE GENOMIC DNA]</scope>
    <source>
        <strain evidence="8">JCM 16929</strain>
    </source>
</reference>
<feature type="domain" description="DUF202" evidence="6">
    <location>
        <begin position="10"/>
        <end position="71"/>
    </location>
</feature>
<keyword evidence="3 5" id="KW-1133">Transmembrane helix</keyword>
<evidence type="ECO:0000256" key="3">
    <source>
        <dbReference type="ARBA" id="ARBA00022989"/>
    </source>
</evidence>
<comment type="caution">
    <text evidence="7">The sequence shown here is derived from an EMBL/GenBank/DDBJ whole genome shotgun (WGS) entry which is preliminary data.</text>
</comment>
<evidence type="ECO:0000313" key="8">
    <source>
        <dbReference type="Proteomes" id="UP001501490"/>
    </source>
</evidence>
<sequence>MTQPTSFASGLQPERTALAWRRTTLSLLLGSVVSFRLLTPAIGAWSALVGSIGLLVTGIVWVLAGRRQRRAVAAVDGSAELPGGGLLFFLCISTALAAAVGVIYVVRSI</sequence>
<accession>A0ABP6ZFZ2</accession>
<evidence type="ECO:0000256" key="5">
    <source>
        <dbReference type="SAM" id="Phobius"/>
    </source>
</evidence>